<dbReference type="AlphaFoldDB" id="A0A4U8UPR1"/>
<reference evidence="1 2" key="1">
    <citation type="journal article" date="2015" name="Genome Biol.">
        <title>Comparative genomics of Steinernema reveals deeply conserved gene regulatory networks.</title>
        <authorList>
            <person name="Dillman A.R."/>
            <person name="Macchietto M."/>
            <person name="Porter C.F."/>
            <person name="Rogers A."/>
            <person name="Williams B."/>
            <person name="Antoshechkin I."/>
            <person name="Lee M.M."/>
            <person name="Goodwin Z."/>
            <person name="Lu X."/>
            <person name="Lewis E.E."/>
            <person name="Goodrich-Blair H."/>
            <person name="Stock S.P."/>
            <person name="Adams B.J."/>
            <person name="Sternberg P.W."/>
            <person name="Mortazavi A."/>
        </authorList>
    </citation>
    <scope>NUCLEOTIDE SEQUENCE [LARGE SCALE GENOMIC DNA]</scope>
    <source>
        <strain evidence="1 2">ALL</strain>
    </source>
</reference>
<keyword evidence="2" id="KW-1185">Reference proteome</keyword>
<comment type="caution">
    <text evidence="1">The sequence shown here is derived from an EMBL/GenBank/DDBJ whole genome shotgun (WGS) entry which is preliminary data.</text>
</comment>
<dbReference type="EMBL" id="AZBU02000001">
    <property type="protein sequence ID" value="TMS34996.1"/>
    <property type="molecule type" value="Genomic_DNA"/>
</dbReference>
<gene>
    <name evidence="1" type="ORF">L596_002483</name>
</gene>
<accession>A0A4U8UPR1</accession>
<name>A0A4U8UPR1_STECR</name>
<evidence type="ECO:0000313" key="2">
    <source>
        <dbReference type="Proteomes" id="UP000298663"/>
    </source>
</evidence>
<reference evidence="1 2" key="2">
    <citation type="journal article" date="2019" name="G3 (Bethesda)">
        <title>Hybrid Assembly of the Genome of the Entomopathogenic Nematode Steinernema carpocapsae Identifies the X-Chromosome.</title>
        <authorList>
            <person name="Serra L."/>
            <person name="Macchietto M."/>
            <person name="Macias-Munoz A."/>
            <person name="McGill C.J."/>
            <person name="Rodriguez I.M."/>
            <person name="Rodriguez B."/>
            <person name="Murad R."/>
            <person name="Mortazavi A."/>
        </authorList>
    </citation>
    <scope>NUCLEOTIDE SEQUENCE [LARGE SCALE GENOMIC DNA]</scope>
    <source>
        <strain evidence="1 2">ALL</strain>
    </source>
</reference>
<organism evidence="1 2">
    <name type="scientific">Steinernema carpocapsae</name>
    <name type="common">Entomopathogenic nematode</name>
    <dbReference type="NCBI Taxonomy" id="34508"/>
    <lineage>
        <taxon>Eukaryota</taxon>
        <taxon>Metazoa</taxon>
        <taxon>Ecdysozoa</taxon>
        <taxon>Nematoda</taxon>
        <taxon>Chromadorea</taxon>
        <taxon>Rhabditida</taxon>
        <taxon>Tylenchina</taxon>
        <taxon>Panagrolaimomorpha</taxon>
        <taxon>Strongyloidoidea</taxon>
        <taxon>Steinernematidae</taxon>
        <taxon>Steinernema</taxon>
    </lineage>
</organism>
<protein>
    <submittedName>
        <fullName evidence="1">Uncharacterized protein</fullName>
    </submittedName>
</protein>
<dbReference type="Proteomes" id="UP000298663">
    <property type="component" value="Unassembled WGS sequence"/>
</dbReference>
<evidence type="ECO:0000313" key="1">
    <source>
        <dbReference type="EMBL" id="TMS34996.1"/>
    </source>
</evidence>
<sequence>MIPNKVLPFQVIGYYDTMIHDLLLMIALFHHTTPAAVHLSSEPTTYATRDSLLDLASGDVFEPNAPDQGAGADRPIDCEYNSNQRKSLLADIMANYDKTVVPSNESVTVSVELTVQVSRAQSNPPSHSSCRTYHLFLRLRVLSWQMCGSVRCGWIRGWSTGTSPAKRISRWTVLSLIDCGHPT</sequence>
<proteinExistence type="predicted"/>